<keyword evidence="3" id="KW-1185">Reference proteome</keyword>
<dbReference type="Proteomes" id="UP000326289">
    <property type="component" value="Unassembled WGS sequence"/>
</dbReference>
<dbReference type="EMBL" id="ML732767">
    <property type="protein sequence ID" value="KAB8278604.1"/>
    <property type="molecule type" value="Genomic_DNA"/>
</dbReference>
<evidence type="ECO:0000256" key="1">
    <source>
        <dbReference type="SAM" id="Phobius"/>
    </source>
</evidence>
<keyword evidence="1" id="KW-1133">Transmembrane helix</keyword>
<accession>A0A5N6JL04</accession>
<protein>
    <submittedName>
        <fullName evidence="2">Uncharacterized protein</fullName>
    </submittedName>
</protein>
<dbReference type="AlphaFoldDB" id="A0A5N6JL04"/>
<evidence type="ECO:0000313" key="3">
    <source>
        <dbReference type="Proteomes" id="UP000326289"/>
    </source>
</evidence>
<gene>
    <name evidence="2" type="ORF">BDV30DRAFT_203297</name>
</gene>
<organism evidence="2 3">
    <name type="scientific">Aspergillus minisclerotigenes</name>
    <dbReference type="NCBI Taxonomy" id="656917"/>
    <lineage>
        <taxon>Eukaryota</taxon>
        <taxon>Fungi</taxon>
        <taxon>Dikarya</taxon>
        <taxon>Ascomycota</taxon>
        <taxon>Pezizomycotina</taxon>
        <taxon>Eurotiomycetes</taxon>
        <taxon>Eurotiomycetidae</taxon>
        <taxon>Eurotiales</taxon>
        <taxon>Aspergillaceae</taxon>
        <taxon>Aspergillus</taxon>
        <taxon>Aspergillus subgen. Circumdati</taxon>
    </lineage>
</organism>
<proteinExistence type="predicted"/>
<sequence length="91" mass="10452">MHSSNPRTEMTGSLLSGCISARWVDSHARVSPRGTLRYRSAILLMSTYSDWSNYCQYTILQVLCIFHLSWIIGTLLTDNLRRRLSSRDQVS</sequence>
<feature type="transmembrane region" description="Helical" evidence="1">
    <location>
        <begin position="57"/>
        <end position="77"/>
    </location>
</feature>
<reference evidence="2 3" key="1">
    <citation type="submission" date="2019-04" db="EMBL/GenBank/DDBJ databases">
        <title>Fungal friends and foes A comparative genomics study of 23 Aspergillus species from section Flavi.</title>
        <authorList>
            <consortium name="DOE Joint Genome Institute"/>
            <person name="Kjaerbolling I."/>
            <person name="Vesth T.C."/>
            <person name="Frisvad J.C."/>
            <person name="Nybo J.L."/>
            <person name="Theobald S."/>
            <person name="Kildgaard S."/>
            <person name="Petersen T.I."/>
            <person name="Kuo A."/>
            <person name="Sato A."/>
            <person name="Lyhne E.K."/>
            <person name="Kogle M.E."/>
            <person name="Wiebenga A."/>
            <person name="Kun R.S."/>
            <person name="Lubbers R.J."/>
            <person name="Makela M.R."/>
            <person name="Barry K."/>
            <person name="Chovatia M."/>
            <person name="Clum A."/>
            <person name="Daum C."/>
            <person name="Haridas S."/>
            <person name="He G."/>
            <person name="LaButti K."/>
            <person name="Lipzen A."/>
            <person name="Mondo S."/>
            <person name="Pangilinan J."/>
            <person name="Riley R."/>
            <person name="Salamov A."/>
            <person name="Simmons B.A."/>
            <person name="Magnuson J.K."/>
            <person name="Henrissat B."/>
            <person name="Mortensen U.H."/>
            <person name="Larsen T.O."/>
            <person name="De vries R.P."/>
            <person name="Grigoriev I.V."/>
            <person name="Machida M."/>
            <person name="Baker S.E."/>
            <person name="Andersen M.R."/>
        </authorList>
    </citation>
    <scope>NUCLEOTIDE SEQUENCE [LARGE SCALE GENOMIC DNA]</scope>
    <source>
        <strain evidence="2 3">CBS 117635</strain>
    </source>
</reference>
<name>A0A5N6JL04_9EURO</name>
<evidence type="ECO:0000313" key="2">
    <source>
        <dbReference type="EMBL" id="KAB8278604.1"/>
    </source>
</evidence>
<keyword evidence="1" id="KW-0812">Transmembrane</keyword>
<keyword evidence="1" id="KW-0472">Membrane</keyword>